<feature type="transmembrane region" description="Helical" evidence="2">
    <location>
        <begin position="90"/>
        <end position="111"/>
    </location>
</feature>
<evidence type="ECO:0000256" key="1">
    <source>
        <dbReference type="SAM" id="Coils"/>
    </source>
</evidence>
<dbReference type="EMBL" id="PVBR01000014">
    <property type="protein sequence ID" value="PRD42147.1"/>
    <property type="molecule type" value="Genomic_DNA"/>
</dbReference>
<evidence type="ECO:0000256" key="2">
    <source>
        <dbReference type="SAM" id="Phobius"/>
    </source>
</evidence>
<accession>A0A2S9INP0</accession>
<keyword evidence="2" id="KW-1133">Transmembrane helix</keyword>
<reference evidence="3 4" key="1">
    <citation type="submission" date="2018-02" db="EMBL/GenBank/DDBJ databases">
        <title>The draft genome of Phyllobacterium sp. 1N-3.</title>
        <authorList>
            <person name="Liu L."/>
            <person name="Li L."/>
            <person name="Zhang X."/>
            <person name="Wang T."/>
            <person name="Liang L."/>
        </authorList>
    </citation>
    <scope>NUCLEOTIDE SEQUENCE [LARGE SCALE GENOMIC DNA]</scope>
    <source>
        <strain evidence="3 4">1N-3</strain>
    </source>
</reference>
<sequence>MPTSLNEIYKAIGTLSAEVQGLRREMAASEKRAVDESREADDKRAVVHRRMDSIVGEVGEIKTEIVGIRQDATDSKKVTDEVKRWKSMGIGALGVVGIGGTALGVTLASSFEWLARLWHR</sequence>
<dbReference type="Proteomes" id="UP000239434">
    <property type="component" value="Unassembled WGS sequence"/>
</dbReference>
<dbReference type="InterPro" id="IPR010889">
    <property type="entry name" value="DUF1515"/>
</dbReference>
<proteinExistence type="predicted"/>
<keyword evidence="4" id="KW-1185">Reference proteome</keyword>
<keyword evidence="2" id="KW-0812">Transmembrane</keyword>
<organism evidence="3 4">
    <name type="scientific">Phyllobacterium phragmitis</name>
    <dbReference type="NCBI Taxonomy" id="2670329"/>
    <lineage>
        <taxon>Bacteria</taxon>
        <taxon>Pseudomonadati</taxon>
        <taxon>Pseudomonadota</taxon>
        <taxon>Alphaproteobacteria</taxon>
        <taxon>Hyphomicrobiales</taxon>
        <taxon>Phyllobacteriaceae</taxon>
        <taxon>Phyllobacterium</taxon>
    </lineage>
</organism>
<keyword evidence="2" id="KW-0472">Membrane</keyword>
<protein>
    <recommendedName>
        <fullName evidence="5">DUF1515 domain-containing protein</fullName>
    </recommendedName>
</protein>
<dbReference type="Pfam" id="PF07439">
    <property type="entry name" value="DUF1515"/>
    <property type="match status" value="1"/>
</dbReference>
<name>A0A2S9INP0_9HYPH</name>
<evidence type="ECO:0008006" key="5">
    <source>
        <dbReference type="Google" id="ProtNLM"/>
    </source>
</evidence>
<dbReference type="AlphaFoldDB" id="A0A2S9INP0"/>
<dbReference type="RefSeq" id="WP_105743415.1">
    <property type="nucleotide sequence ID" value="NZ_PVBR01000014.1"/>
</dbReference>
<feature type="coiled-coil region" evidence="1">
    <location>
        <begin position="12"/>
        <end position="39"/>
    </location>
</feature>
<gene>
    <name evidence="3" type="ORF">C5748_18540</name>
</gene>
<evidence type="ECO:0000313" key="3">
    <source>
        <dbReference type="EMBL" id="PRD42147.1"/>
    </source>
</evidence>
<evidence type="ECO:0000313" key="4">
    <source>
        <dbReference type="Proteomes" id="UP000239434"/>
    </source>
</evidence>
<keyword evidence="1" id="KW-0175">Coiled coil</keyword>
<comment type="caution">
    <text evidence="3">The sequence shown here is derived from an EMBL/GenBank/DDBJ whole genome shotgun (WGS) entry which is preliminary data.</text>
</comment>